<dbReference type="RefSeq" id="WP_200090084.1">
    <property type="nucleotide sequence ID" value="NZ_CP054706.1"/>
</dbReference>
<accession>A0A7T7CF93</accession>
<evidence type="ECO:0000313" key="1">
    <source>
        <dbReference type="EMBL" id="QQK79907.1"/>
    </source>
</evidence>
<dbReference type="Proteomes" id="UP000595349">
    <property type="component" value="Chromosome"/>
</dbReference>
<organism evidence="1 2">
    <name type="scientific">Salicibibacter cibi</name>
    <dbReference type="NCBI Taxonomy" id="2743001"/>
    <lineage>
        <taxon>Bacteria</taxon>
        <taxon>Bacillati</taxon>
        <taxon>Bacillota</taxon>
        <taxon>Bacilli</taxon>
        <taxon>Bacillales</taxon>
        <taxon>Bacillaceae</taxon>
        <taxon>Salicibibacter</taxon>
    </lineage>
</organism>
<proteinExistence type="predicted"/>
<keyword evidence="2" id="KW-1185">Reference proteome</keyword>
<evidence type="ECO:0000313" key="2">
    <source>
        <dbReference type="Proteomes" id="UP000595349"/>
    </source>
</evidence>
<sequence length="111" mass="12257">MAEVTLKTHKVYNAKEISKLSSHEKVQDALGLSAEHTSVEGTEAFINFVNEQELQDNVYSVIMFNGSEFAIGAHAANNVMLSTFLALEYNALGIEISLWTVFYSILIQPSS</sequence>
<protein>
    <submittedName>
        <fullName evidence="1">Uncharacterized protein</fullName>
    </submittedName>
</protein>
<reference evidence="1 2" key="1">
    <citation type="submission" date="2020-06" db="EMBL/GenBank/DDBJ databases">
        <title>Genomic analysis of Salicibibacter sp. NKC21-4.</title>
        <authorList>
            <person name="Oh Y.J."/>
        </authorList>
    </citation>
    <scope>NUCLEOTIDE SEQUENCE [LARGE SCALE GENOMIC DNA]</scope>
    <source>
        <strain evidence="1 2">NKC21-4</strain>
    </source>
</reference>
<gene>
    <name evidence="1" type="ORF">HUG20_08430</name>
</gene>
<dbReference type="KEGG" id="scib:HUG20_08430"/>
<dbReference type="EMBL" id="CP054706">
    <property type="protein sequence ID" value="QQK79907.1"/>
    <property type="molecule type" value="Genomic_DNA"/>
</dbReference>
<name>A0A7T7CF93_9BACI</name>
<dbReference type="AlphaFoldDB" id="A0A7T7CF93"/>